<reference evidence="2" key="2">
    <citation type="journal article" date="2023" name="Int. J. Mol. Sci.">
        <title>De Novo Assembly and Annotation of 11 Diverse Shrub Willow (Salix) Genomes Reveals Novel Gene Organization in Sex-Linked Regions.</title>
        <authorList>
            <person name="Hyden B."/>
            <person name="Feng K."/>
            <person name="Yates T.B."/>
            <person name="Jawdy S."/>
            <person name="Cereghino C."/>
            <person name="Smart L.B."/>
            <person name="Muchero W."/>
        </authorList>
    </citation>
    <scope>NUCLEOTIDE SEQUENCE</scope>
    <source>
        <tissue evidence="2">Shoot tip</tissue>
    </source>
</reference>
<reference evidence="2" key="1">
    <citation type="submission" date="2022-11" db="EMBL/GenBank/DDBJ databases">
        <authorList>
            <person name="Hyden B.L."/>
            <person name="Feng K."/>
            <person name="Yates T."/>
            <person name="Jawdy S."/>
            <person name="Smart L.B."/>
            <person name="Muchero W."/>
        </authorList>
    </citation>
    <scope>NUCLEOTIDE SEQUENCE</scope>
    <source>
        <tissue evidence="2">Shoot tip</tissue>
    </source>
</reference>
<dbReference type="Proteomes" id="UP001151532">
    <property type="component" value="Chromosome 17"/>
</dbReference>
<keyword evidence="3" id="KW-1185">Reference proteome</keyword>
<evidence type="ECO:0000313" key="3">
    <source>
        <dbReference type="Proteomes" id="UP001151532"/>
    </source>
</evidence>
<dbReference type="EMBL" id="JAPFFK010000011">
    <property type="protein sequence ID" value="KAJ6734699.1"/>
    <property type="molecule type" value="Genomic_DNA"/>
</dbReference>
<dbReference type="OrthoDB" id="2143914at2759"/>
<organism evidence="2 3">
    <name type="scientific">Salix purpurea</name>
    <name type="common">Purple osier willow</name>
    <dbReference type="NCBI Taxonomy" id="77065"/>
    <lineage>
        <taxon>Eukaryota</taxon>
        <taxon>Viridiplantae</taxon>
        <taxon>Streptophyta</taxon>
        <taxon>Embryophyta</taxon>
        <taxon>Tracheophyta</taxon>
        <taxon>Spermatophyta</taxon>
        <taxon>Magnoliopsida</taxon>
        <taxon>eudicotyledons</taxon>
        <taxon>Gunneridae</taxon>
        <taxon>Pentapetalae</taxon>
        <taxon>rosids</taxon>
        <taxon>fabids</taxon>
        <taxon>Malpighiales</taxon>
        <taxon>Salicaceae</taxon>
        <taxon>Saliceae</taxon>
        <taxon>Salix</taxon>
    </lineage>
</organism>
<sequence length="143" mass="15538">MKKPAPAPIYASSTENIARLLKGWMINGPKQSLKNSTTTQNSFINMAGADLLSGEGTPDKADKNGTGLSQTFESLFGFDSFDSSNSDFSQPMSPDTGLFQDESKPNSGGQVPLSLIERWLFDEGAMQGKDYLNEVTIDEDNLF</sequence>
<evidence type="ECO:0000313" key="2">
    <source>
        <dbReference type="EMBL" id="KAJ6734699.1"/>
    </source>
</evidence>
<dbReference type="AlphaFoldDB" id="A0A9Q0ZHH9"/>
<feature type="region of interest" description="Disordered" evidence="1">
    <location>
        <begin position="85"/>
        <end position="110"/>
    </location>
</feature>
<comment type="caution">
    <text evidence="2">The sequence shown here is derived from an EMBL/GenBank/DDBJ whole genome shotgun (WGS) entry which is preliminary data.</text>
</comment>
<gene>
    <name evidence="2" type="ORF">OIU79_001882</name>
</gene>
<protein>
    <submittedName>
        <fullName evidence="2">MYB FAMILY TRANSCRIPTION FACTOR</fullName>
    </submittedName>
</protein>
<accession>A0A9Q0ZHH9</accession>
<proteinExistence type="predicted"/>
<evidence type="ECO:0000256" key="1">
    <source>
        <dbReference type="SAM" id="MobiDB-lite"/>
    </source>
</evidence>
<name>A0A9Q0ZHH9_SALPP</name>